<protein>
    <recommendedName>
        <fullName evidence="1">Autotransporter domain-containing protein</fullName>
    </recommendedName>
</protein>
<dbReference type="OrthoDB" id="6187258at2"/>
<dbReference type="InterPro" id="IPR036709">
    <property type="entry name" value="Autotransporte_beta_dom_sf"/>
</dbReference>
<sequence length="2425" mass="245236">MQLQNRFISQFIVPALVGFVAAGPVWATDYPVDTSAIARSTSGSDIATDIVNVTGDRDVTGDNAITIQGTTDTGGAGTAAGITINGGAKVTSTSGRSIQINDGGTVSATITNMGHIDNGITISGNTTIAGGVLSVTNGSGYASIHEGFIVNNNATASSSTSDTVSIGQNGYIDYINVETGSSLTNTGPHSAINVGADGQLGGSFNNTDIGGSEGNIVRNETDTILDIDGAVSSTGSSAINISTNGTATGKIDISGVVSGQQKTSSGGTEKGAINIDGTYTGSIEITGAVNDAIIVGGTHNATGDAIKTTSGGTLGDNPGEVILQVKSGASLSSSSSKAADLDGTIRGSIVNEGTITGGIEIKGNQSASGSAYESNNGSLTGGFTVSGTVSSSGNTISLTNGGTIDTVTVSSGSLTRTGGGNVIVLDGGTTKINKVSNSGNINGDITLTNNATIGNGPSQTGIENTGTITGNIVNGGLIEGINSTGTIVGGITNTGSITGGVTLGTVTASGANNSAYQSTGTGTLTGGMIINGNVSSDDNTISIGTGTSLDTLAVNSGGNLSTTDTTNQNAVKVDGTVTTISTSGTGTITGNINNEGTVTNVELTSQTSGGNVYSSAGGSLTNYTVQANGSVSSSGATAISLGQASGSNGTITNLTVNGTLKANPGGTAINLDATGNITNLGIGANGALGDSTDNGGTINNGGTIGTITNSGNIYGNINNAAAGNITTLNSTGTITGSITNANTIGTIAVKDQNAGSAAAYSSSGSATLTSYTVSGDVVTTGANAVSIGGTSSVGTITVSNDAGAKLKGGTNAINVVGSVTTGIVNNGTIEGNIANTGAVEAITNSGTFTGSIDNNSGTIKTFTNAATMTGNIDNDATIDDIVNTGTISGTINNNSTITNGINSTGIIDGSISNSGSIGSGVIVTTQTATGAAYLGNNSSTLTGTYDARGAVKSTSDHVVNLLSGSRVDQIKVSTGGSLIAEAASKHAIQLASGSRVDDNSVDEAETIISIESGAMVNATGTSGLALNVDTNVTGITSVGGTLSGAGGSIKINSNRTYTGSVEVENGGRISNVIDIYGTHTAAENTLYVKDGGTLGNGNDSQTVLNINADGALKTTSGSGAAIKNEGSITGVIHLQNNGSLQGAIHNKGSINGNILLEENVSSSESVYYSQGVSSSQKATMSGRFIVNNSKEVTSSADTLFLDSHSELSNITIHNGSKLKSTGTNKRAIYIAENAHLNSGAEGNEALTLSGDLTSDGGAAIEVQGALTGKLMINATGSITGKGGATDAAILLDGSGTHNGSIENRGVIRGGIYIDQNQTAANQAYLSQGLVSDRAALVGVNDQGGGYTIDDGVTVTSTGTDTLVVGGYSYVDSVVVSGTVSTVAGTAGSAGGNNAIRIASGGQLGGSDSSAGTGVNRLETDTVIDIEGTVSSVSGYAIQMDGVVTGVIRVDDGATLTGDTADGAIAINNVYTGAIRNLGAIMGDIDVSNLHQVTSGPLLYLTGNASVDGNYVVKNGGFAFSVSGTEILTEGTSNVTGVVVESGGTLGIDTSETIRARSGTTIDNVTVAGTLAGTVRSDGNIKAVSVELGGRHRANSDHALAIESGGTVESVAIKGTSYSTASQIGLLTSLASDKSAIYVANGGTLGTTEGTTAVTIDGQVTSTLGHAIDIAGTARGAMNIGQYGLVYAGEAADSSIKIGGSYTGRIYNQGEVASGITVDGTHTSSTQAYYAKGSSSSAKSKLAGGYRVMSGGSVSSNATHAVHLDEYSETDFIEVTGSGSAIKANADGQSAVYVADNAKLGNGITGIGITSGGLITGTGNVGSAAIKVDGTLSGNISVSNGGQLGNNTTAYAVDYANADTALNFVQNGASSYTRGRIQGSSQATDTVSIREGSFEGNLTGVEHLIISDDAYIKMHGDFTLPSKTTVYLDDNFNAGKSLITSTGTVYAHADRSNLVFVPEDNNAYLNLYRSGPVITVVDAQGVAGDAVNLIDVDSGSVLLQTETYVENNNIKVRLEASTSEDINGVMGQALLAALDPNADPVKSQQILTTLNQEEDVVGDIEDDVRADTTGYAHIAPREIALATQNIVFDRIDSLRAGGLNFGDDGYGFGLYGNSYDDEEEAREEEDDQQAYEPDEDAVSTSRYRQIRQMDYTLINGGTFWGQAMYLEGNHDKKNGSDGFNNRAGGIVLGVDSVVLDSFRMGVAATYGFGVVNTEGDRSTESHNFLGTVYGSWERGRYFVDTLLTLGTAQNETDKTVQNQKITGEYTSKQWNLKTVAGVRFAVSDTWEFTPVVEFNYGQVRFDAYEEKGNVGTEQKIEIQDYSALEMGLGFTLRGLFHNGTSYVEPDFTFKAYSDLNTTGSKVQYTFLAGGPSAYIEGPERDRQRYLTSFGLYFDMGSNWFVRTGYDYRWSQHYRSHAFNAKFRYHF</sequence>
<accession>A0A081NEG2</accession>
<keyword evidence="3" id="KW-1185">Reference proteome</keyword>
<dbReference type="SMART" id="SM00869">
    <property type="entry name" value="Autotransporter"/>
    <property type="match status" value="1"/>
</dbReference>
<evidence type="ECO:0000313" key="3">
    <source>
        <dbReference type="Proteomes" id="UP000028073"/>
    </source>
</evidence>
<dbReference type="Proteomes" id="UP000028073">
    <property type="component" value="Unassembled WGS sequence"/>
</dbReference>
<evidence type="ECO:0000313" key="2">
    <source>
        <dbReference type="EMBL" id="KEQ16835.1"/>
    </source>
</evidence>
<dbReference type="EMBL" id="JOKH01000004">
    <property type="protein sequence ID" value="KEQ16835.1"/>
    <property type="molecule type" value="Genomic_DNA"/>
</dbReference>
<name>A0A081NEG2_9GAMM</name>
<evidence type="ECO:0000259" key="1">
    <source>
        <dbReference type="PROSITE" id="PS51208"/>
    </source>
</evidence>
<reference evidence="2 3" key="1">
    <citation type="submission" date="2014-06" db="EMBL/GenBank/DDBJ databases">
        <title>Whole Genome Sequences of Three Symbiotic Endozoicomonas Bacteria.</title>
        <authorList>
            <person name="Neave M.J."/>
            <person name="Apprill A."/>
            <person name="Voolstra C.R."/>
        </authorList>
    </citation>
    <scope>NUCLEOTIDE SEQUENCE [LARGE SCALE GENOMIC DNA]</scope>
    <source>
        <strain evidence="2 3">DSM 25634</strain>
    </source>
</reference>
<dbReference type="STRING" id="1137799.GZ78_19405"/>
<dbReference type="Gene3D" id="2.40.128.130">
    <property type="entry name" value="Autotransporter beta-domain"/>
    <property type="match status" value="1"/>
</dbReference>
<dbReference type="InterPro" id="IPR005546">
    <property type="entry name" value="Autotransporte_beta"/>
</dbReference>
<gene>
    <name evidence="2" type="ORF">GZ78_19405</name>
</gene>
<organism evidence="2 3">
    <name type="scientific">Endozoicomonas numazuensis</name>
    <dbReference type="NCBI Taxonomy" id="1137799"/>
    <lineage>
        <taxon>Bacteria</taxon>
        <taxon>Pseudomonadati</taxon>
        <taxon>Pseudomonadota</taxon>
        <taxon>Gammaproteobacteria</taxon>
        <taxon>Oceanospirillales</taxon>
        <taxon>Endozoicomonadaceae</taxon>
        <taxon>Endozoicomonas</taxon>
    </lineage>
</organism>
<dbReference type="PROSITE" id="PS51208">
    <property type="entry name" value="AUTOTRANSPORTER"/>
    <property type="match status" value="1"/>
</dbReference>
<comment type="caution">
    <text evidence="2">The sequence shown here is derived from an EMBL/GenBank/DDBJ whole genome shotgun (WGS) entry which is preliminary data.</text>
</comment>
<dbReference type="SUPFAM" id="SSF103515">
    <property type="entry name" value="Autotransporter"/>
    <property type="match status" value="1"/>
</dbReference>
<feature type="domain" description="Autotransporter" evidence="1">
    <location>
        <begin position="2151"/>
        <end position="2425"/>
    </location>
</feature>
<dbReference type="eggNOG" id="COG4625">
    <property type="taxonomic scope" value="Bacteria"/>
</dbReference>
<proteinExistence type="predicted"/>